<keyword evidence="7" id="KW-1185">Reference proteome</keyword>
<dbReference type="InterPro" id="IPR000847">
    <property type="entry name" value="LysR_HTH_N"/>
</dbReference>
<evidence type="ECO:0000256" key="3">
    <source>
        <dbReference type="ARBA" id="ARBA00023125"/>
    </source>
</evidence>
<dbReference type="InterPro" id="IPR005119">
    <property type="entry name" value="LysR_subst-bd"/>
</dbReference>
<evidence type="ECO:0000313" key="7">
    <source>
        <dbReference type="Proteomes" id="UP001595387"/>
    </source>
</evidence>
<dbReference type="Proteomes" id="UP001595387">
    <property type="component" value="Unassembled WGS sequence"/>
</dbReference>
<sequence length="298" mass="34154">MEIRQLKYFLTIVEEGSFSGAAKKLHMTQPPISQQLKILEDELNVSLIERTTKKVVTTDAGELLYQRAKEVLDLLDLTAEEVRELREGISGTLSIGAITSLASELLPEKIQHFKKMYPKVNFQIHEGDPNRIMELLENRNIELGITRLPVNTQVFDMIRLPEEPMIAVMNKQWDISNKFPYINLSNLEDKPLMLLRRLQGTSSYNDTVEPVKDSFRTLGYEPTIITESDNIATLLNWAYHGIGIAIVPKSAKNLIPYDEIIYKEIINPSIKTRPSGIIWRKKGYLSTVSRKFLEYFKA</sequence>
<keyword evidence="2" id="KW-0805">Transcription regulation</keyword>
<dbReference type="Gene3D" id="3.40.190.290">
    <property type="match status" value="1"/>
</dbReference>
<accession>A0ABV7A3S1</accession>
<evidence type="ECO:0000256" key="1">
    <source>
        <dbReference type="ARBA" id="ARBA00009437"/>
    </source>
</evidence>
<name>A0ABV7A3S1_9BACI</name>
<dbReference type="PROSITE" id="PS50931">
    <property type="entry name" value="HTH_LYSR"/>
    <property type="match status" value="1"/>
</dbReference>
<dbReference type="RefSeq" id="WP_390303535.1">
    <property type="nucleotide sequence ID" value="NZ_JBHRRZ010000008.1"/>
</dbReference>
<dbReference type="EMBL" id="JBHRRZ010000008">
    <property type="protein sequence ID" value="MFC2947593.1"/>
    <property type="molecule type" value="Genomic_DNA"/>
</dbReference>
<dbReference type="SUPFAM" id="SSF46785">
    <property type="entry name" value="Winged helix' DNA-binding domain"/>
    <property type="match status" value="1"/>
</dbReference>
<evidence type="ECO:0000256" key="4">
    <source>
        <dbReference type="ARBA" id="ARBA00023163"/>
    </source>
</evidence>
<evidence type="ECO:0000313" key="6">
    <source>
        <dbReference type="EMBL" id="MFC2947593.1"/>
    </source>
</evidence>
<dbReference type="PANTHER" id="PTHR30419:SF28">
    <property type="entry name" value="HTH-TYPE TRANSCRIPTIONAL REGULATOR BSDA"/>
    <property type="match status" value="1"/>
</dbReference>
<dbReference type="PANTHER" id="PTHR30419">
    <property type="entry name" value="HTH-TYPE TRANSCRIPTIONAL REGULATOR YBHD"/>
    <property type="match status" value="1"/>
</dbReference>
<organism evidence="6 7">
    <name type="scientific">Virgibacillus sediminis</name>
    <dbReference type="NCBI Taxonomy" id="202260"/>
    <lineage>
        <taxon>Bacteria</taxon>
        <taxon>Bacillati</taxon>
        <taxon>Bacillota</taxon>
        <taxon>Bacilli</taxon>
        <taxon>Bacillales</taxon>
        <taxon>Bacillaceae</taxon>
        <taxon>Virgibacillus</taxon>
    </lineage>
</organism>
<dbReference type="Gene3D" id="1.10.10.10">
    <property type="entry name" value="Winged helix-like DNA-binding domain superfamily/Winged helix DNA-binding domain"/>
    <property type="match status" value="1"/>
</dbReference>
<keyword evidence="3" id="KW-0238">DNA-binding</keyword>
<feature type="domain" description="HTH lysR-type" evidence="5">
    <location>
        <begin position="1"/>
        <end position="58"/>
    </location>
</feature>
<dbReference type="InterPro" id="IPR036390">
    <property type="entry name" value="WH_DNA-bd_sf"/>
</dbReference>
<dbReference type="Pfam" id="PF00126">
    <property type="entry name" value="HTH_1"/>
    <property type="match status" value="1"/>
</dbReference>
<evidence type="ECO:0000256" key="2">
    <source>
        <dbReference type="ARBA" id="ARBA00023015"/>
    </source>
</evidence>
<dbReference type="Pfam" id="PF03466">
    <property type="entry name" value="LysR_substrate"/>
    <property type="match status" value="1"/>
</dbReference>
<protein>
    <submittedName>
        <fullName evidence="6">LysR family transcriptional regulator</fullName>
    </submittedName>
</protein>
<dbReference type="SUPFAM" id="SSF53850">
    <property type="entry name" value="Periplasmic binding protein-like II"/>
    <property type="match status" value="1"/>
</dbReference>
<reference evidence="7" key="1">
    <citation type="journal article" date="2019" name="Int. J. Syst. Evol. Microbiol.">
        <title>The Global Catalogue of Microorganisms (GCM) 10K type strain sequencing project: providing services to taxonomists for standard genome sequencing and annotation.</title>
        <authorList>
            <consortium name="The Broad Institute Genomics Platform"/>
            <consortium name="The Broad Institute Genome Sequencing Center for Infectious Disease"/>
            <person name="Wu L."/>
            <person name="Ma J."/>
        </authorList>
    </citation>
    <scope>NUCLEOTIDE SEQUENCE [LARGE SCALE GENOMIC DNA]</scope>
    <source>
        <strain evidence="7">KCTC 13193</strain>
    </source>
</reference>
<gene>
    <name evidence="6" type="ORF">ACFODW_04410</name>
</gene>
<dbReference type="PRINTS" id="PR00039">
    <property type="entry name" value="HTHLYSR"/>
</dbReference>
<comment type="similarity">
    <text evidence="1">Belongs to the LysR transcriptional regulatory family.</text>
</comment>
<dbReference type="InterPro" id="IPR050950">
    <property type="entry name" value="HTH-type_LysR_regulators"/>
</dbReference>
<comment type="caution">
    <text evidence="6">The sequence shown here is derived from an EMBL/GenBank/DDBJ whole genome shotgun (WGS) entry which is preliminary data.</text>
</comment>
<dbReference type="InterPro" id="IPR036388">
    <property type="entry name" value="WH-like_DNA-bd_sf"/>
</dbReference>
<keyword evidence="4" id="KW-0804">Transcription</keyword>
<dbReference type="CDD" id="cd05466">
    <property type="entry name" value="PBP2_LTTR_substrate"/>
    <property type="match status" value="1"/>
</dbReference>
<proteinExistence type="inferred from homology"/>
<evidence type="ECO:0000259" key="5">
    <source>
        <dbReference type="PROSITE" id="PS50931"/>
    </source>
</evidence>